<keyword evidence="2" id="KW-1185">Reference proteome</keyword>
<dbReference type="KEGG" id="wfu:AXE80_06430"/>
<dbReference type="SUPFAM" id="SSF54909">
    <property type="entry name" value="Dimeric alpha+beta barrel"/>
    <property type="match status" value="1"/>
</dbReference>
<dbReference type="AlphaFoldDB" id="A0A1B1Y5C3"/>
<dbReference type="InterPro" id="IPR011008">
    <property type="entry name" value="Dimeric_a/b-barrel"/>
</dbReference>
<protein>
    <recommendedName>
        <fullName evidence="3">Antibiotic biosynthesis monooxygenase</fullName>
    </recommendedName>
</protein>
<sequence>MIVSIGEFKLKKLTLLPEFLKLSKQIYNQAQNSKGNLKAQLDNKGIKTFYSFTHWDSMEDMLAFVHTDFHGNALKETERLCKEVSFLHYETDEFVDLTSAKEALKKNSQTRVIKYES</sequence>
<evidence type="ECO:0000313" key="2">
    <source>
        <dbReference type="Proteomes" id="UP000092967"/>
    </source>
</evidence>
<gene>
    <name evidence="1" type="ORF">AXE80_06430</name>
</gene>
<evidence type="ECO:0000313" key="1">
    <source>
        <dbReference type="EMBL" id="ANW95937.1"/>
    </source>
</evidence>
<dbReference type="Proteomes" id="UP000092967">
    <property type="component" value="Chromosome"/>
</dbReference>
<organism evidence="1 2">
    <name type="scientific">Wenyingzhuangia fucanilytica</name>
    <dbReference type="NCBI Taxonomy" id="1790137"/>
    <lineage>
        <taxon>Bacteria</taxon>
        <taxon>Pseudomonadati</taxon>
        <taxon>Bacteroidota</taxon>
        <taxon>Flavobacteriia</taxon>
        <taxon>Flavobacteriales</taxon>
        <taxon>Flavobacteriaceae</taxon>
        <taxon>Wenyingzhuangia</taxon>
    </lineage>
</organism>
<accession>A0A1B1Y5C3</accession>
<dbReference type="OrthoDB" id="1550774at2"/>
<dbReference type="RefSeq" id="WP_068825547.1">
    <property type="nucleotide sequence ID" value="NZ_CP014224.1"/>
</dbReference>
<proteinExistence type="predicted"/>
<dbReference type="EMBL" id="CP014224">
    <property type="protein sequence ID" value="ANW95937.1"/>
    <property type="molecule type" value="Genomic_DNA"/>
</dbReference>
<dbReference type="STRING" id="1790137.AXE80_06430"/>
<reference evidence="1 2" key="1">
    <citation type="submission" date="2016-02" db="EMBL/GenBank/DDBJ databases">
        <authorList>
            <person name="Wen L."/>
            <person name="He K."/>
            <person name="Yang H."/>
        </authorList>
    </citation>
    <scope>NUCLEOTIDE SEQUENCE [LARGE SCALE GENOMIC DNA]</scope>
    <source>
        <strain evidence="1 2">CZ1127</strain>
    </source>
</reference>
<evidence type="ECO:0008006" key="3">
    <source>
        <dbReference type="Google" id="ProtNLM"/>
    </source>
</evidence>
<name>A0A1B1Y5C3_9FLAO</name>